<evidence type="ECO:0000313" key="9">
    <source>
        <dbReference type="EMBL" id="WNO03744.1"/>
    </source>
</evidence>
<comment type="similarity">
    <text evidence="3">Belongs to the peptidase M50B family.</text>
</comment>
<evidence type="ECO:0000256" key="7">
    <source>
        <dbReference type="SAM" id="Phobius"/>
    </source>
</evidence>
<feature type="domain" description="Peptidase M50" evidence="8">
    <location>
        <begin position="186"/>
        <end position="275"/>
    </location>
</feature>
<feature type="transmembrane region" description="Helical" evidence="7">
    <location>
        <begin position="146"/>
        <end position="163"/>
    </location>
</feature>
<feature type="transmembrane region" description="Helical" evidence="7">
    <location>
        <begin position="346"/>
        <end position="369"/>
    </location>
</feature>
<dbReference type="Pfam" id="PF02163">
    <property type="entry name" value="Peptidase_M50"/>
    <property type="match status" value="1"/>
</dbReference>
<feature type="transmembrane region" description="Helical" evidence="7">
    <location>
        <begin position="244"/>
        <end position="265"/>
    </location>
</feature>
<reference evidence="9 10" key="1">
    <citation type="submission" date="2023-08" db="EMBL/GenBank/DDBJ databases">
        <title>Rhodoferax potami sp. nov. and Rhodoferax mekongensis sp. nov., isolated from the Mekong River in Thailand.</title>
        <authorList>
            <person name="Kitikhun S."/>
            <person name="Charoenyingcharoen P."/>
            <person name="Siriarchawattana P."/>
            <person name="Likhitrattanapisal S."/>
            <person name="Nilsakha T."/>
            <person name="Chanpet A."/>
            <person name="Rattanawaree P."/>
            <person name="Ingsriswang S."/>
        </authorList>
    </citation>
    <scope>NUCLEOTIDE SEQUENCE [LARGE SCALE GENOMIC DNA]</scope>
    <source>
        <strain evidence="9 10">TBRC 17307</strain>
    </source>
</reference>
<dbReference type="InterPro" id="IPR001193">
    <property type="entry name" value="MBTPS2"/>
</dbReference>
<evidence type="ECO:0000256" key="3">
    <source>
        <dbReference type="ARBA" id="ARBA00007931"/>
    </source>
</evidence>
<keyword evidence="4 7" id="KW-0812">Transmembrane</keyword>
<dbReference type="Proteomes" id="UP001302257">
    <property type="component" value="Chromosome"/>
</dbReference>
<protein>
    <submittedName>
        <fullName evidence="9">HlyD family efflux transporter periplasmic adaptor subunit</fullName>
    </submittedName>
</protein>
<feature type="transmembrane region" description="Helical" evidence="7">
    <location>
        <begin position="375"/>
        <end position="393"/>
    </location>
</feature>
<dbReference type="RefSeq" id="WP_313866627.1">
    <property type="nucleotide sequence ID" value="NZ_CP132507.1"/>
</dbReference>
<gene>
    <name evidence="9" type="ORF">RAN89_12550</name>
</gene>
<organism evidence="9 10">
    <name type="scientific">Rhodoferax mekongensis</name>
    <dbReference type="NCBI Taxonomy" id="3068341"/>
    <lineage>
        <taxon>Bacteria</taxon>
        <taxon>Pseudomonadati</taxon>
        <taxon>Pseudomonadota</taxon>
        <taxon>Betaproteobacteria</taxon>
        <taxon>Burkholderiales</taxon>
        <taxon>Comamonadaceae</taxon>
        <taxon>Rhodoferax</taxon>
    </lineage>
</organism>
<evidence type="ECO:0000256" key="4">
    <source>
        <dbReference type="ARBA" id="ARBA00022692"/>
    </source>
</evidence>
<evidence type="ECO:0000256" key="1">
    <source>
        <dbReference type="ARBA" id="ARBA00001947"/>
    </source>
</evidence>
<keyword evidence="10" id="KW-1185">Reference proteome</keyword>
<dbReference type="PANTHER" id="PTHR13325:SF3">
    <property type="entry name" value="MEMBRANE-BOUND TRANSCRIPTION FACTOR SITE-2 PROTEASE"/>
    <property type="match status" value="1"/>
</dbReference>
<evidence type="ECO:0000256" key="2">
    <source>
        <dbReference type="ARBA" id="ARBA00004127"/>
    </source>
</evidence>
<keyword evidence="6 7" id="KW-0472">Membrane</keyword>
<keyword evidence="5 7" id="KW-1133">Transmembrane helix</keyword>
<evidence type="ECO:0000313" key="10">
    <source>
        <dbReference type="Proteomes" id="UP001302257"/>
    </source>
</evidence>
<name>A0ABZ0AW76_9BURK</name>
<comment type="subcellular location">
    <subcellularLocation>
        <location evidence="2">Endomembrane system</location>
        <topology evidence="2">Multi-pass membrane protein</topology>
    </subcellularLocation>
</comment>
<proteinExistence type="inferred from homology"/>
<evidence type="ECO:0000256" key="5">
    <source>
        <dbReference type="ARBA" id="ARBA00022989"/>
    </source>
</evidence>
<comment type="cofactor">
    <cofactor evidence="1">
        <name>Zn(2+)</name>
        <dbReference type="ChEBI" id="CHEBI:29105"/>
    </cofactor>
</comment>
<dbReference type="InterPro" id="IPR008915">
    <property type="entry name" value="Peptidase_M50"/>
</dbReference>
<evidence type="ECO:0000259" key="8">
    <source>
        <dbReference type="Pfam" id="PF02163"/>
    </source>
</evidence>
<sequence length="702" mass="78917">MPLPSLREELDLLAGPVLGDGQPSWTLHDPVRNQFIRLDWPMYEILCRWSLNDPARIAESVSADTTLKISCAEVEQVAGFLQDNQLVHLGSHASASQLAERKARISGGVFQWLLHHYLFFRIPLVHPDAWLTRWLKVAGVFFTPKFLWLTLGALALGLVQVFRQWDLFVTTLVDTFSLPGLWSYGVALALVKTAHELGHAFTAKRLGCKVPAMGVAFLVMWPVAYTDTNDTWRLTDRLQRLQVAIAGIATELMIAAWATLAWALLPHGELRSAAFVLATTSWITSVVINASPFMRFDGYFVLSDWLDMPNLHSRSFALARWHLREVLFGLNEPPPEHFHSGKRNGLIAFAWLVWLYRLTLFLGIAVLVYHFAFKLLGIFLFFVEIIWFVWMPIRQEFLAWSSRWPTIRLSRVARRRAIFAALILLLFFVPWPTHVTASGMLKPVDVWPVYAPSGARVEELPLREGVKVVPGTPLVRLFVPDLQLRKEALIVRIENLRLQAAASNFDENARQRMLATEQALTGAQAELASLNTEMSTYSPVAPFAGTFRDTDPDLHVGQWLGRRERIGVVVRDDGRWLVETWLDEEAIQHIHPGDAASFSADGSGIGALNMTVSSIDKDASHTLPRPELATVAGGHIPVREKAGQLNPERAIFRVVLAPVEEIPESASLMSRRGEISIRGSWQVPAWRYVRQAAAVLVREVGF</sequence>
<dbReference type="EMBL" id="CP132507">
    <property type="protein sequence ID" value="WNO03744.1"/>
    <property type="molecule type" value="Genomic_DNA"/>
</dbReference>
<feature type="transmembrane region" description="Helical" evidence="7">
    <location>
        <begin position="206"/>
        <end position="224"/>
    </location>
</feature>
<evidence type="ECO:0000256" key="6">
    <source>
        <dbReference type="ARBA" id="ARBA00023136"/>
    </source>
</evidence>
<dbReference type="PANTHER" id="PTHR13325">
    <property type="entry name" value="PROTEASE M50 MEMBRANE-BOUND TRANSCRIPTION FACTOR SITE 2 PROTEASE"/>
    <property type="match status" value="1"/>
</dbReference>
<accession>A0ABZ0AW76</accession>